<sequence length="236" mass="25664">MPPPPSPSPATCIQCGGDVPRLYRQYSPTVLKETRCAHCHRVADKYIEYDPVLVLLDLVLLNRQAIRHILYNTAFRHYWKLCVVMVLIEGYVTYCGVQEAHDGDPWHGLAAPLDAPQLDGERQFYVICVESLVAAAAFLAVTAVGCRALGRRVPLRRLAKALVLGSFAVFLWVPALVWTLQDGGPARRWLDAAFIGGYTFLGLTQTVSVLCSAPRPAAALVAALGLGAKAAARNAL</sequence>
<name>A0A6P8ZVH0_THRPL</name>
<dbReference type="GO" id="GO:0006665">
    <property type="term" value="P:sphingolipid metabolic process"/>
    <property type="evidence" value="ECO:0007669"/>
    <property type="project" value="TreeGrafter"/>
</dbReference>
<dbReference type="PANTHER" id="PTHR14467:SF0">
    <property type="entry name" value="PROTEIN ARV1"/>
    <property type="match status" value="1"/>
</dbReference>
<dbReference type="InParanoid" id="A0A6P8ZVH0"/>
<dbReference type="GO" id="GO:0032541">
    <property type="term" value="C:cortical endoplasmic reticulum"/>
    <property type="evidence" value="ECO:0007669"/>
    <property type="project" value="TreeGrafter"/>
</dbReference>
<evidence type="ECO:0000256" key="10">
    <source>
        <dbReference type="RuleBase" id="RU368065"/>
    </source>
</evidence>
<dbReference type="Pfam" id="PF04161">
    <property type="entry name" value="Arv1"/>
    <property type="match status" value="1"/>
</dbReference>
<feature type="non-terminal residue" evidence="12">
    <location>
        <position position="236"/>
    </location>
</feature>
<dbReference type="GO" id="GO:0032366">
    <property type="term" value="P:intracellular sterol transport"/>
    <property type="evidence" value="ECO:0007669"/>
    <property type="project" value="UniProtKB-UniRule"/>
</dbReference>
<dbReference type="CTD" id="64801"/>
<keyword evidence="9 10" id="KW-0472">Membrane</keyword>
<dbReference type="GO" id="GO:0005794">
    <property type="term" value="C:Golgi apparatus"/>
    <property type="evidence" value="ECO:0007669"/>
    <property type="project" value="TreeGrafter"/>
</dbReference>
<organism evidence="12">
    <name type="scientific">Thrips palmi</name>
    <name type="common">Melon thrips</name>
    <dbReference type="NCBI Taxonomy" id="161013"/>
    <lineage>
        <taxon>Eukaryota</taxon>
        <taxon>Metazoa</taxon>
        <taxon>Ecdysozoa</taxon>
        <taxon>Arthropoda</taxon>
        <taxon>Hexapoda</taxon>
        <taxon>Insecta</taxon>
        <taxon>Pterygota</taxon>
        <taxon>Neoptera</taxon>
        <taxon>Paraneoptera</taxon>
        <taxon>Thysanoptera</taxon>
        <taxon>Terebrantia</taxon>
        <taxon>Thripoidea</taxon>
        <taxon>Thripidae</taxon>
        <taxon>Thrips</taxon>
    </lineage>
</organism>
<dbReference type="FunCoup" id="A0A6P8ZVH0">
    <property type="interactions" value="944"/>
</dbReference>
<evidence type="ECO:0000256" key="7">
    <source>
        <dbReference type="ARBA" id="ARBA00023055"/>
    </source>
</evidence>
<dbReference type="KEGG" id="tpal:117650111"/>
<dbReference type="GO" id="GO:0005789">
    <property type="term" value="C:endoplasmic reticulum membrane"/>
    <property type="evidence" value="ECO:0007669"/>
    <property type="project" value="UniProtKB-SubCell"/>
</dbReference>
<keyword evidence="6 10" id="KW-1133">Transmembrane helix</keyword>
<feature type="transmembrane region" description="Helical" evidence="10">
    <location>
        <begin position="161"/>
        <end position="180"/>
    </location>
</feature>
<comment type="similarity">
    <text evidence="2 10">Belongs to the ARV1 family.</text>
</comment>
<feature type="transmembrane region" description="Helical" evidence="10">
    <location>
        <begin position="124"/>
        <end position="149"/>
    </location>
</feature>
<comment type="subcellular location">
    <subcellularLocation>
        <location evidence="1 10">Endoplasmic reticulum membrane</location>
        <topology evidence="1 10">Multi-pass membrane protein</topology>
    </subcellularLocation>
</comment>
<gene>
    <name evidence="12" type="primary">LOC117650111</name>
</gene>
<protein>
    <recommendedName>
        <fullName evidence="10">Protein ARV</fullName>
    </recommendedName>
</protein>
<evidence type="ECO:0000256" key="3">
    <source>
        <dbReference type="ARBA" id="ARBA00022448"/>
    </source>
</evidence>
<keyword evidence="7 10" id="KW-0445">Lipid transport</keyword>
<evidence type="ECO:0000256" key="1">
    <source>
        <dbReference type="ARBA" id="ARBA00004477"/>
    </source>
</evidence>
<reference evidence="12" key="1">
    <citation type="submission" date="2025-08" db="UniProtKB">
        <authorList>
            <consortium name="RefSeq"/>
        </authorList>
    </citation>
    <scope>IDENTIFICATION</scope>
    <source>
        <tissue evidence="12">Total insect</tissue>
    </source>
</reference>
<dbReference type="AlphaFoldDB" id="A0A6P8ZVH0"/>
<evidence type="ECO:0000256" key="6">
    <source>
        <dbReference type="ARBA" id="ARBA00022989"/>
    </source>
</evidence>
<evidence type="ECO:0000256" key="4">
    <source>
        <dbReference type="ARBA" id="ARBA00022692"/>
    </source>
</evidence>
<feature type="transmembrane region" description="Helical" evidence="10">
    <location>
        <begin position="192"/>
        <end position="211"/>
    </location>
</feature>
<dbReference type="GO" id="GO:0097036">
    <property type="term" value="P:regulation of plasma membrane sterol distribution"/>
    <property type="evidence" value="ECO:0007669"/>
    <property type="project" value="UniProtKB-UniRule"/>
</dbReference>
<accession>A0A6P8ZVH0</accession>
<dbReference type="GO" id="GO:0016125">
    <property type="term" value="P:sterol metabolic process"/>
    <property type="evidence" value="ECO:0007669"/>
    <property type="project" value="UniProtKB-UniRule"/>
</dbReference>
<evidence type="ECO:0000256" key="2">
    <source>
        <dbReference type="ARBA" id="ARBA00009187"/>
    </source>
</evidence>
<evidence type="ECO:0000313" key="11">
    <source>
        <dbReference type="Proteomes" id="UP000515158"/>
    </source>
</evidence>
<evidence type="ECO:0000256" key="8">
    <source>
        <dbReference type="ARBA" id="ARBA00023098"/>
    </source>
</evidence>
<comment type="function">
    <text evidence="10">Mediator of sterol homeostasis involved in sterol uptake, trafficking and distribution into membranes.</text>
</comment>
<dbReference type="Proteomes" id="UP000515158">
    <property type="component" value="Unplaced"/>
</dbReference>
<evidence type="ECO:0000313" key="12">
    <source>
        <dbReference type="RefSeq" id="XP_034249323.1"/>
    </source>
</evidence>
<keyword evidence="11" id="KW-1185">Reference proteome</keyword>
<keyword evidence="5 10" id="KW-0256">Endoplasmic reticulum</keyword>
<dbReference type="GeneID" id="117650111"/>
<dbReference type="OrthoDB" id="2192830at2759"/>
<evidence type="ECO:0000256" key="9">
    <source>
        <dbReference type="ARBA" id="ARBA00023136"/>
    </source>
</evidence>
<evidence type="ECO:0000256" key="5">
    <source>
        <dbReference type="ARBA" id="ARBA00022824"/>
    </source>
</evidence>
<dbReference type="PANTHER" id="PTHR14467">
    <property type="entry name" value="ARV1"/>
    <property type="match status" value="1"/>
</dbReference>
<keyword evidence="8 10" id="KW-0443">Lipid metabolism</keyword>
<dbReference type="InterPro" id="IPR007290">
    <property type="entry name" value="Arv1"/>
</dbReference>
<keyword evidence="3 10" id="KW-0813">Transport</keyword>
<dbReference type="RefSeq" id="XP_034249323.1">
    <property type="nucleotide sequence ID" value="XM_034393432.1"/>
</dbReference>
<proteinExistence type="inferred from homology"/>
<keyword evidence="4 10" id="KW-0812">Transmembrane</keyword>